<dbReference type="SUPFAM" id="SSF81383">
    <property type="entry name" value="F-box domain"/>
    <property type="match status" value="1"/>
</dbReference>
<dbReference type="InParanoid" id="A0A165FN26"/>
<evidence type="ECO:0000313" key="2">
    <source>
        <dbReference type="EMBL" id="KZV89258.1"/>
    </source>
</evidence>
<dbReference type="EMBL" id="KV426077">
    <property type="protein sequence ID" value="KZV89258.1"/>
    <property type="molecule type" value="Genomic_DNA"/>
</dbReference>
<dbReference type="InterPro" id="IPR036047">
    <property type="entry name" value="F-box-like_dom_sf"/>
</dbReference>
<name>A0A165FN26_EXIGL</name>
<dbReference type="Gene3D" id="1.20.1280.50">
    <property type="match status" value="1"/>
</dbReference>
<organism evidence="2 3">
    <name type="scientific">Exidia glandulosa HHB12029</name>
    <dbReference type="NCBI Taxonomy" id="1314781"/>
    <lineage>
        <taxon>Eukaryota</taxon>
        <taxon>Fungi</taxon>
        <taxon>Dikarya</taxon>
        <taxon>Basidiomycota</taxon>
        <taxon>Agaricomycotina</taxon>
        <taxon>Agaricomycetes</taxon>
        <taxon>Auriculariales</taxon>
        <taxon>Exidiaceae</taxon>
        <taxon>Exidia</taxon>
    </lineage>
</organism>
<dbReference type="Pfam" id="PF00646">
    <property type="entry name" value="F-box"/>
    <property type="match status" value="1"/>
</dbReference>
<keyword evidence="3" id="KW-1185">Reference proteome</keyword>
<evidence type="ECO:0000313" key="3">
    <source>
        <dbReference type="Proteomes" id="UP000077266"/>
    </source>
</evidence>
<dbReference type="OrthoDB" id="2692326at2759"/>
<dbReference type="AlphaFoldDB" id="A0A165FN26"/>
<reference evidence="2 3" key="1">
    <citation type="journal article" date="2016" name="Mol. Biol. Evol.">
        <title>Comparative Genomics of Early-Diverging Mushroom-Forming Fungi Provides Insights into the Origins of Lignocellulose Decay Capabilities.</title>
        <authorList>
            <person name="Nagy L.G."/>
            <person name="Riley R."/>
            <person name="Tritt A."/>
            <person name="Adam C."/>
            <person name="Daum C."/>
            <person name="Floudas D."/>
            <person name="Sun H."/>
            <person name="Yadav J.S."/>
            <person name="Pangilinan J."/>
            <person name="Larsson K.H."/>
            <person name="Matsuura K."/>
            <person name="Barry K."/>
            <person name="Labutti K."/>
            <person name="Kuo R."/>
            <person name="Ohm R.A."/>
            <person name="Bhattacharya S.S."/>
            <person name="Shirouzu T."/>
            <person name="Yoshinaga Y."/>
            <person name="Martin F.M."/>
            <person name="Grigoriev I.V."/>
            <person name="Hibbett D.S."/>
        </authorList>
    </citation>
    <scope>NUCLEOTIDE SEQUENCE [LARGE SCALE GENOMIC DNA]</scope>
    <source>
        <strain evidence="2 3">HHB12029</strain>
    </source>
</reference>
<evidence type="ECO:0000259" key="1">
    <source>
        <dbReference type="Pfam" id="PF00646"/>
    </source>
</evidence>
<gene>
    <name evidence="2" type="ORF">EXIGLDRAFT_838623</name>
</gene>
<sequence>MSSISHLRATLNDTLVRLFREFALRDGVDDSDLSNCTLETLVDARQQVIEVVACELAPILETANAHRDPMQKLHPELIAEIFKHMWIGDRFTASYVCRHWRRVAIAHPAVWADMTAFGRSSPRLLLALQRSASSPIDLDFSLDPQSDLVVKRIATATALKLALPSMRSLSIDIRSDTFLLDAFDEPAPLLERFQISKGLQSRDVEHVIQLRSDIFGNSAPRLSCLRFKGIVLPHALIPAFAAVRELHLTPIWSDDMWHSLCEHTLIAMPDLETLHLDLLPRGEATAPFSSRFVPPLARLRNLWVGGLRNIGTGFLLALPHQMCSRVSLHNEGGGVPLEDLLEPLSSVKSMVIWCNLCAVTGDARQFSRMASFMPIHIPSSILTTSVTSYLQALVLQDVDGMLCKSQVFLPRLAYLELVLAASRDNASGFSYDNLESFPHDLRLVAPTLRVLRLTRHPSEISIAYWNNSVYREFMDVLTPDRDVWLEIDGLNVPDIPRTRRRPMTSVASTFASHTASLDEAGRAWAALERISDVALSALQNEE</sequence>
<protein>
    <recommendedName>
        <fullName evidence="1">F-box domain-containing protein</fullName>
    </recommendedName>
</protein>
<proteinExistence type="predicted"/>
<accession>A0A165FN26</accession>
<dbReference type="Proteomes" id="UP000077266">
    <property type="component" value="Unassembled WGS sequence"/>
</dbReference>
<feature type="domain" description="F-box" evidence="1">
    <location>
        <begin position="72"/>
        <end position="103"/>
    </location>
</feature>
<dbReference type="InterPro" id="IPR001810">
    <property type="entry name" value="F-box_dom"/>
</dbReference>